<reference evidence="2" key="2">
    <citation type="journal article" date="2018" name="Mol. Plant Microbe Interact.">
        <title>Genome sequence resources for the wheat stripe rust pathogen (Puccinia striiformis f. sp. tritici) and the barley stripe rust pathogen (Puccinia striiformis f. sp. hordei).</title>
        <authorList>
            <person name="Xia C."/>
            <person name="Wang M."/>
            <person name="Yin C."/>
            <person name="Cornejo O.E."/>
            <person name="Hulbert S.H."/>
            <person name="Chen X."/>
        </authorList>
    </citation>
    <scope>NUCLEOTIDE SEQUENCE [LARGE SCALE GENOMIC DNA]</scope>
    <source>
        <strain evidence="2">93-210</strain>
    </source>
</reference>
<organism evidence="1 2">
    <name type="scientific">Puccinia striiformis f. sp. tritici</name>
    <dbReference type="NCBI Taxonomy" id="168172"/>
    <lineage>
        <taxon>Eukaryota</taxon>
        <taxon>Fungi</taxon>
        <taxon>Dikarya</taxon>
        <taxon>Basidiomycota</taxon>
        <taxon>Pucciniomycotina</taxon>
        <taxon>Pucciniomycetes</taxon>
        <taxon>Pucciniales</taxon>
        <taxon>Pucciniaceae</taxon>
        <taxon>Puccinia</taxon>
    </lineage>
</organism>
<proteinExistence type="predicted"/>
<evidence type="ECO:0000313" key="1">
    <source>
        <dbReference type="EMBL" id="KAI7935456.1"/>
    </source>
</evidence>
<dbReference type="Proteomes" id="UP001060170">
    <property type="component" value="Chromosome 18"/>
</dbReference>
<gene>
    <name evidence="1" type="ORF">MJO28_016327</name>
</gene>
<dbReference type="EMBL" id="CM045882">
    <property type="protein sequence ID" value="KAI7935456.1"/>
    <property type="molecule type" value="Genomic_DNA"/>
</dbReference>
<name>A0ACC0DNT0_9BASI</name>
<accession>A0ACC0DNT0</accession>
<sequence length="192" mass="21607">MTKNSVVKSFGVQSMTAIQQALGDDISKKSYNHLVKLYLSARKALKDVYVYVHRNLEKEPSLTDAECEFMIRSRDLEEFLRLRVVRFFSSPPAVRARVNLISCPLLYVDDAGSADPKHKPISWSELHLDLDGADIHRSQGITLMCQDAGVQLIYLPASWLGLSPIEPCILLIKQDLHWNCALVNNPDPASMI</sequence>
<evidence type="ECO:0000313" key="2">
    <source>
        <dbReference type="Proteomes" id="UP001060170"/>
    </source>
</evidence>
<protein>
    <submittedName>
        <fullName evidence="1">Uncharacterized protein</fullName>
    </submittedName>
</protein>
<reference evidence="1 2" key="3">
    <citation type="journal article" date="2022" name="Microbiol. Spectr.">
        <title>Folding features and dynamics of 3D genome architecture in plant fungal pathogens.</title>
        <authorList>
            <person name="Xia C."/>
        </authorList>
    </citation>
    <scope>NUCLEOTIDE SEQUENCE [LARGE SCALE GENOMIC DNA]</scope>
    <source>
        <strain evidence="1 2">93-210</strain>
    </source>
</reference>
<keyword evidence="2" id="KW-1185">Reference proteome</keyword>
<comment type="caution">
    <text evidence="1">The sequence shown here is derived from an EMBL/GenBank/DDBJ whole genome shotgun (WGS) entry which is preliminary data.</text>
</comment>
<reference evidence="2" key="1">
    <citation type="journal article" date="2018" name="BMC Genomics">
        <title>Genomic insights into host adaptation between the wheat stripe rust pathogen (Puccinia striiformis f. sp. tritici) and the barley stripe rust pathogen (Puccinia striiformis f. sp. hordei).</title>
        <authorList>
            <person name="Xia C."/>
            <person name="Wang M."/>
            <person name="Yin C."/>
            <person name="Cornejo O.E."/>
            <person name="Hulbert S.H."/>
            <person name="Chen X."/>
        </authorList>
    </citation>
    <scope>NUCLEOTIDE SEQUENCE [LARGE SCALE GENOMIC DNA]</scope>
    <source>
        <strain evidence="2">93-210</strain>
    </source>
</reference>